<reference evidence="1 2" key="1">
    <citation type="submission" date="2019-02" db="EMBL/GenBank/DDBJ databases">
        <title>Genomic Encyclopedia of Type Strains, Phase IV (KMG-IV): sequencing the most valuable type-strain genomes for metagenomic binning, comparative biology and taxonomic classification.</title>
        <authorList>
            <person name="Goeker M."/>
        </authorList>
    </citation>
    <scope>NUCLEOTIDE SEQUENCE [LARGE SCALE GENOMIC DNA]</scope>
    <source>
        <strain evidence="1 2">DSM 19570</strain>
    </source>
</reference>
<dbReference type="Proteomes" id="UP000293671">
    <property type="component" value="Unassembled WGS sequence"/>
</dbReference>
<dbReference type="EMBL" id="SHKP01000009">
    <property type="protein sequence ID" value="RZT92547.1"/>
    <property type="molecule type" value="Genomic_DNA"/>
</dbReference>
<dbReference type="RefSeq" id="WP_130434592.1">
    <property type="nucleotide sequence ID" value="NZ_SHKP01000009.1"/>
</dbReference>
<proteinExistence type="predicted"/>
<protein>
    <submittedName>
        <fullName evidence="1">Uncharacterized protein</fullName>
    </submittedName>
</protein>
<organism evidence="1 2">
    <name type="scientific">Rivibacter subsaxonicus</name>
    <dbReference type="NCBI Taxonomy" id="457575"/>
    <lineage>
        <taxon>Bacteria</taxon>
        <taxon>Pseudomonadati</taxon>
        <taxon>Pseudomonadota</taxon>
        <taxon>Betaproteobacteria</taxon>
        <taxon>Burkholderiales</taxon>
        <taxon>Rivibacter</taxon>
    </lineage>
</organism>
<evidence type="ECO:0000313" key="2">
    <source>
        <dbReference type="Proteomes" id="UP000293671"/>
    </source>
</evidence>
<name>A0A4Q7V9Z0_9BURK</name>
<sequence length="215" mass="24118">MRVRGLELARRWVLPWCLVGLGGAALAQSAVRQGPPPLVPPPLVVVEPGPDYLAWWRRARIQPSGTRVRGLPIERLQPEWCAADELSRERFPDGVFIDAGGRDQLKAGDYRFTLEGPQIAKGRRLIALVGVSMRCDGELGHFLVVLDPTPRGLKLRFLQERPFDGSALTVLQPVSEDVFRWLACLGCRDGLSIRWDAEQRLFRARPLRPAEPDED</sequence>
<accession>A0A4Q7V9Z0</accession>
<gene>
    <name evidence="1" type="ORF">EV670_3523</name>
</gene>
<dbReference type="OrthoDB" id="8221374at2"/>
<evidence type="ECO:0000313" key="1">
    <source>
        <dbReference type="EMBL" id="RZT92547.1"/>
    </source>
</evidence>
<comment type="caution">
    <text evidence="1">The sequence shown here is derived from an EMBL/GenBank/DDBJ whole genome shotgun (WGS) entry which is preliminary data.</text>
</comment>
<keyword evidence="2" id="KW-1185">Reference proteome</keyword>
<dbReference type="AlphaFoldDB" id="A0A4Q7V9Z0"/>